<dbReference type="InterPro" id="IPR002477">
    <property type="entry name" value="Peptidoglycan-bd-like"/>
</dbReference>
<gene>
    <name evidence="10" type="ORF">MUB46_14295</name>
</gene>
<dbReference type="EMBL" id="JALIDZ010000006">
    <property type="protein sequence ID" value="MCT8973033.1"/>
    <property type="molecule type" value="Genomic_DNA"/>
</dbReference>
<dbReference type="Gene3D" id="1.10.101.10">
    <property type="entry name" value="PGBD-like superfamily/PGBD"/>
    <property type="match status" value="1"/>
</dbReference>
<dbReference type="Proteomes" id="UP001320898">
    <property type="component" value="Unassembled WGS sequence"/>
</dbReference>
<dbReference type="GO" id="GO:0004180">
    <property type="term" value="F:carboxypeptidase activity"/>
    <property type="evidence" value="ECO:0007669"/>
    <property type="project" value="UniProtKB-ARBA"/>
</dbReference>
<dbReference type="GO" id="GO:0008360">
    <property type="term" value="P:regulation of cell shape"/>
    <property type="evidence" value="ECO:0007669"/>
    <property type="project" value="UniProtKB-UniRule"/>
</dbReference>
<keyword evidence="8" id="KW-0732">Signal</keyword>
<evidence type="ECO:0000256" key="7">
    <source>
        <dbReference type="PROSITE-ProRule" id="PRU01373"/>
    </source>
</evidence>
<comment type="pathway">
    <text evidence="1 7">Cell wall biogenesis; peptidoglycan biosynthesis.</text>
</comment>
<feature type="chain" id="PRO_5043487576" evidence="8">
    <location>
        <begin position="19"/>
        <end position="442"/>
    </location>
</feature>
<dbReference type="RefSeq" id="WP_261616616.1">
    <property type="nucleotide sequence ID" value="NZ_JALIDZ010000006.1"/>
</dbReference>
<evidence type="ECO:0000256" key="5">
    <source>
        <dbReference type="ARBA" id="ARBA00022984"/>
    </source>
</evidence>
<dbReference type="Pfam" id="PF01471">
    <property type="entry name" value="PG_binding_1"/>
    <property type="match status" value="1"/>
</dbReference>
<evidence type="ECO:0000256" key="8">
    <source>
        <dbReference type="SAM" id="SignalP"/>
    </source>
</evidence>
<dbReference type="AlphaFoldDB" id="A0AAW5R2Z6"/>
<dbReference type="Pfam" id="PF03734">
    <property type="entry name" value="YkuD"/>
    <property type="match status" value="1"/>
</dbReference>
<dbReference type="PANTHER" id="PTHR41533">
    <property type="entry name" value="L,D-TRANSPEPTIDASE HI_1667-RELATED"/>
    <property type="match status" value="1"/>
</dbReference>
<protein>
    <submittedName>
        <fullName evidence="10">L,D-transpeptidase family protein</fullName>
    </submittedName>
</protein>
<organism evidence="10 11">
    <name type="scientific">Microbaculum marinisediminis</name>
    <dbReference type="NCBI Taxonomy" id="2931392"/>
    <lineage>
        <taxon>Bacteria</taxon>
        <taxon>Pseudomonadati</taxon>
        <taxon>Pseudomonadota</taxon>
        <taxon>Alphaproteobacteria</taxon>
        <taxon>Hyphomicrobiales</taxon>
        <taxon>Tepidamorphaceae</taxon>
        <taxon>Microbaculum</taxon>
    </lineage>
</organism>
<sequence length="442" mass="48595">MKLHDRLFGLALAGTVFAAPAAALANNAGNGTWFDSLLSKSNSNTRVAVSQQSDPSLPTFDKGGAEWSDRFDPSSDTLSFTFDSRQPTLSAQTVANIQTAIDTYMAIAGRGGWGQVPGGQVLRVGLSHKNVAALRARLIASGDLNAAAGVSNTFDTYVEAAVRRFQARHGLLPDGMVRDETLAELNVPVDVRITQLRTNLVRVQAMSADLGDRYVMVNIPAAEVEAVENGTVASRHTAVVGRKDRQSPILTKKVLYVSFNPYWTVPKSIIRKDIIPKMREDPDYLTRYKIRILNGKGDELDPSQVDWNTNEAVDYMLKQDPGDQNSLGSIRINFPNQHAVYLHDTPQQTLFGQNARFHSSGCVRVQNVRQLVDWLLQPNGDWSRTKIDAVVRSGERIDVSLRKATPIYFAYITAWATSDGVVHFRPDIYDQDGPGAPLASDI</sequence>
<dbReference type="CDD" id="cd16913">
    <property type="entry name" value="YkuD_like"/>
    <property type="match status" value="1"/>
</dbReference>
<proteinExistence type="inferred from homology"/>
<evidence type="ECO:0000313" key="11">
    <source>
        <dbReference type="Proteomes" id="UP001320898"/>
    </source>
</evidence>
<dbReference type="GO" id="GO:0016740">
    <property type="term" value="F:transferase activity"/>
    <property type="evidence" value="ECO:0007669"/>
    <property type="project" value="UniProtKB-KW"/>
</dbReference>
<dbReference type="SUPFAM" id="SSF141523">
    <property type="entry name" value="L,D-transpeptidase catalytic domain-like"/>
    <property type="match status" value="1"/>
</dbReference>
<reference evidence="10 11" key="1">
    <citation type="submission" date="2022-04" db="EMBL/GenBank/DDBJ databases">
        <authorList>
            <person name="Ye Y.-Q."/>
            <person name="Du Z.-J."/>
        </authorList>
    </citation>
    <scope>NUCLEOTIDE SEQUENCE [LARGE SCALE GENOMIC DNA]</scope>
    <source>
        <strain evidence="10 11">A6E488</strain>
    </source>
</reference>
<comment type="caution">
    <text evidence="10">The sequence shown here is derived from an EMBL/GenBank/DDBJ whole genome shotgun (WGS) entry which is preliminary data.</text>
</comment>
<keyword evidence="5 7" id="KW-0573">Peptidoglycan synthesis</keyword>
<dbReference type="InterPro" id="IPR005490">
    <property type="entry name" value="LD_TPept_cat_dom"/>
</dbReference>
<evidence type="ECO:0000256" key="1">
    <source>
        <dbReference type="ARBA" id="ARBA00004752"/>
    </source>
</evidence>
<dbReference type="InterPro" id="IPR038063">
    <property type="entry name" value="Transpep_catalytic_dom"/>
</dbReference>
<evidence type="ECO:0000256" key="3">
    <source>
        <dbReference type="ARBA" id="ARBA00022679"/>
    </source>
</evidence>
<keyword evidence="3" id="KW-0808">Transferase</keyword>
<keyword evidence="4 7" id="KW-0133">Cell shape</keyword>
<feature type="domain" description="L,D-TPase catalytic" evidence="9">
    <location>
        <begin position="213"/>
        <end position="390"/>
    </location>
</feature>
<comment type="similarity">
    <text evidence="2">Belongs to the YkuD family.</text>
</comment>
<feature type="signal peptide" evidence="8">
    <location>
        <begin position="1"/>
        <end position="18"/>
    </location>
</feature>
<dbReference type="InterPro" id="IPR036366">
    <property type="entry name" value="PGBDSf"/>
</dbReference>
<evidence type="ECO:0000259" key="9">
    <source>
        <dbReference type="PROSITE" id="PS52029"/>
    </source>
</evidence>
<dbReference type="InterPro" id="IPR036365">
    <property type="entry name" value="PGBD-like_sf"/>
</dbReference>
<evidence type="ECO:0000256" key="2">
    <source>
        <dbReference type="ARBA" id="ARBA00005992"/>
    </source>
</evidence>
<accession>A0AAW5R2Z6</accession>
<keyword evidence="11" id="KW-1185">Reference proteome</keyword>
<dbReference type="InterPro" id="IPR052905">
    <property type="entry name" value="LD-transpeptidase_YkuD-like"/>
</dbReference>
<feature type="active site" description="Nucleophile" evidence="7">
    <location>
        <position position="362"/>
    </location>
</feature>
<dbReference type="SUPFAM" id="SSF47090">
    <property type="entry name" value="PGBD-like"/>
    <property type="match status" value="1"/>
</dbReference>
<dbReference type="GO" id="GO:0009252">
    <property type="term" value="P:peptidoglycan biosynthetic process"/>
    <property type="evidence" value="ECO:0007669"/>
    <property type="project" value="UniProtKB-KW"/>
</dbReference>
<evidence type="ECO:0000256" key="4">
    <source>
        <dbReference type="ARBA" id="ARBA00022960"/>
    </source>
</evidence>
<dbReference type="PANTHER" id="PTHR41533:SF1">
    <property type="entry name" value="L,D-TRANSPEPTIDASE YCBB-RELATED"/>
    <property type="match status" value="1"/>
</dbReference>
<dbReference type="Gene3D" id="2.40.440.10">
    <property type="entry name" value="L,D-transpeptidase catalytic domain-like"/>
    <property type="match status" value="1"/>
</dbReference>
<dbReference type="GO" id="GO:0071555">
    <property type="term" value="P:cell wall organization"/>
    <property type="evidence" value="ECO:0007669"/>
    <property type="project" value="UniProtKB-UniRule"/>
</dbReference>
<feature type="active site" description="Proton donor/acceptor" evidence="7">
    <location>
        <position position="343"/>
    </location>
</feature>
<keyword evidence="6 7" id="KW-0961">Cell wall biogenesis/degradation</keyword>
<evidence type="ECO:0000313" key="10">
    <source>
        <dbReference type="EMBL" id="MCT8973033.1"/>
    </source>
</evidence>
<name>A0AAW5R2Z6_9HYPH</name>
<evidence type="ECO:0000256" key="6">
    <source>
        <dbReference type="ARBA" id="ARBA00023316"/>
    </source>
</evidence>
<dbReference type="PROSITE" id="PS52029">
    <property type="entry name" value="LD_TPASE"/>
    <property type="match status" value="1"/>
</dbReference>